<organism evidence="2">
    <name type="scientific">bioreactor metagenome</name>
    <dbReference type="NCBI Taxonomy" id="1076179"/>
    <lineage>
        <taxon>unclassified sequences</taxon>
        <taxon>metagenomes</taxon>
        <taxon>ecological metagenomes</taxon>
    </lineage>
</organism>
<dbReference type="AlphaFoldDB" id="A0A645JKE4"/>
<gene>
    <name evidence="2" type="ORF">SDC9_210944</name>
</gene>
<proteinExistence type="predicted"/>
<evidence type="ECO:0000313" key="2">
    <source>
        <dbReference type="EMBL" id="MPN63189.1"/>
    </source>
</evidence>
<sequence length="52" mass="5735">MNNLINALGPGTEKAGTGNNNLFADPDKYIGIFAQRRVEQVEMFDDRTPVPV</sequence>
<name>A0A645JKE4_9ZZZZ</name>
<evidence type="ECO:0000256" key="1">
    <source>
        <dbReference type="SAM" id="MobiDB-lite"/>
    </source>
</evidence>
<feature type="region of interest" description="Disordered" evidence="1">
    <location>
        <begin position="1"/>
        <end position="20"/>
    </location>
</feature>
<protein>
    <submittedName>
        <fullName evidence="2">Uncharacterized protein</fullName>
    </submittedName>
</protein>
<comment type="caution">
    <text evidence="2">The sequence shown here is derived from an EMBL/GenBank/DDBJ whole genome shotgun (WGS) entry which is preliminary data.</text>
</comment>
<accession>A0A645JKE4</accession>
<reference evidence="2" key="1">
    <citation type="submission" date="2019-08" db="EMBL/GenBank/DDBJ databases">
        <authorList>
            <person name="Kucharzyk K."/>
            <person name="Murdoch R.W."/>
            <person name="Higgins S."/>
            <person name="Loffler F."/>
        </authorList>
    </citation>
    <scope>NUCLEOTIDE SEQUENCE</scope>
</reference>
<dbReference type="EMBL" id="VSSQ01142230">
    <property type="protein sequence ID" value="MPN63189.1"/>
    <property type="molecule type" value="Genomic_DNA"/>
</dbReference>